<keyword evidence="3" id="KW-1185">Reference proteome</keyword>
<reference evidence="2" key="1">
    <citation type="journal article" date="2022" name="bioRxiv">
        <title>Sequencing and chromosome-scale assembly of the giantPleurodeles waltlgenome.</title>
        <authorList>
            <person name="Brown T."/>
            <person name="Elewa A."/>
            <person name="Iarovenko S."/>
            <person name="Subramanian E."/>
            <person name="Araus A.J."/>
            <person name="Petzold A."/>
            <person name="Susuki M."/>
            <person name="Suzuki K.-i.T."/>
            <person name="Hayashi T."/>
            <person name="Toyoda A."/>
            <person name="Oliveira C."/>
            <person name="Osipova E."/>
            <person name="Leigh N.D."/>
            <person name="Simon A."/>
            <person name="Yun M.H."/>
        </authorList>
    </citation>
    <scope>NUCLEOTIDE SEQUENCE</scope>
    <source>
        <strain evidence="2">20211129_DDA</strain>
        <tissue evidence="2">Liver</tissue>
    </source>
</reference>
<dbReference type="AlphaFoldDB" id="A0AAV7SKM9"/>
<evidence type="ECO:0000256" key="1">
    <source>
        <dbReference type="SAM" id="MobiDB-lite"/>
    </source>
</evidence>
<accession>A0AAV7SKM9</accession>
<feature type="compositionally biased region" description="Basic and acidic residues" evidence="1">
    <location>
        <begin position="38"/>
        <end position="56"/>
    </location>
</feature>
<proteinExistence type="predicted"/>
<gene>
    <name evidence="2" type="ORF">NDU88_005086</name>
</gene>
<name>A0AAV7SKM9_PLEWA</name>
<dbReference type="Proteomes" id="UP001066276">
    <property type="component" value="Chromosome 4_2"/>
</dbReference>
<evidence type="ECO:0000313" key="3">
    <source>
        <dbReference type="Proteomes" id="UP001066276"/>
    </source>
</evidence>
<sequence length="84" mass="9133">MHKRQRGQQSERRPATAPQHPQALQEMQDSVDVAAALNKEDRDSPHPSEPSLDRESNNGSASISSLVASDIMPKTTPGTSDEIL</sequence>
<organism evidence="2 3">
    <name type="scientific">Pleurodeles waltl</name>
    <name type="common">Iberian ribbed newt</name>
    <dbReference type="NCBI Taxonomy" id="8319"/>
    <lineage>
        <taxon>Eukaryota</taxon>
        <taxon>Metazoa</taxon>
        <taxon>Chordata</taxon>
        <taxon>Craniata</taxon>
        <taxon>Vertebrata</taxon>
        <taxon>Euteleostomi</taxon>
        <taxon>Amphibia</taxon>
        <taxon>Batrachia</taxon>
        <taxon>Caudata</taxon>
        <taxon>Salamandroidea</taxon>
        <taxon>Salamandridae</taxon>
        <taxon>Pleurodelinae</taxon>
        <taxon>Pleurodeles</taxon>
    </lineage>
</organism>
<evidence type="ECO:0000313" key="2">
    <source>
        <dbReference type="EMBL" id="KAJ1164652.1"/>
    </source>
</evidence>
<protein>
    <submittedName>
        <fullName evidence="2">Uncharacterized protein</fullName>
    </submittedName>
</protein>
<comment type="caution">
    <text evidence="2">The sequence shown here is derived from an EMBL/GenBank/DDBJ whole genome shotgun (WGS) entry which is preliminary data.</text>
</comment>
<dbReference type="EMBL" id="JANPWB010000008">
    <property type="protein sequence ID" value="KAJ1164652.1"/>
    <property type="molecule type" value="Genomic_DNA"/>
</dbReference>
<feature type="region of interest" description="Disordered" evidence="1">
    <location>
        <begin position="1"/>
        <end position="84"/>
    </location>
</feature>
<feature type="compositionally biased region" description="Polar residues" evidence="1">
    <location>
        <begin position="57"/>
        <end position="67"/>
    </location>
</feature>